<sequence>MKFIYGLLFYSLAACQSGQRENQPPSNAYRDLLIDRVVWKKSDSGNPGEPPTNEHNFTLTNTSDAYAYRQIEVRFDYFDSTYHKIGSSQKILDKTIGPRAALIVGKIQDGKAQAGAKSSTVTIVHAIAEQAEPEK</sequence>
<gene>
    <name evidence="1" type="ORF">ACFQ4C_05035</name>
</gene>
<dbReference type="Proteomes" id="UP001597116">
    <property type="component" value="Unassembled WGS sequence"/>
</dbReference>
<name>A0ABW3QEJ6_9BACT</name>
<evidence type="ECO:0000313" key="1">
    <source>
        <dbReference type="EMBL" id="MFD1140458.1"/>
    </source>
</evidence>
<protein>
    <recommendedName>
        <fullName evidence="3">Lipoprotein</fullName>
    </recommendedName>
</protein>
<accession>A0ABW3QEJ6</accession>
<dbReference type="PROSITE" id="PS51257">
    <property type="entry name" value="PROKAR_LIPOPROTEIN"/>
    <property type="match status" value="1"/>
</dbReference>
<organism evidence="1 2">
    <name type="scientific">Larkinella insperata</name>
    <dbReference type="NCBI Taxonomy" id="332158"/>
    <lineage>
        <taxon>Bacteria</taxon>
        <taxon>Pseudomonadati</taxon>
        <taxon>Bacteroidota</taxon>
        <taxon>Cytophagia</taxon>
        <taxon>Cytophagales</taxon>
        <taxon>Spirosomataceae</taxon>
        <taxon>Larkinella</taxon>
    </lineage>
</organism>
<dbReference type="RefSeq" id="WP_265989463.1">
    <property type="nucleotide sequence ID" value="NZ_CP110973.1"/>
</dbReference>
<evidence type="ECO:0000313" key="2">
    <source>
        <dbReference type="Proteomes" id="UP001597116"/>
    </source>
</evidence>
<reference evidence="2" key="1">
    <citation type="journal article" date="2019" name="Int. J. Syst. Evol. Microbiol.">
        <title>The Global Catalogue of Microorganisms (GCM) 10K type strain sequencing project: providing services to taxonomists for standard genome sequencing and annotation.</title>
        <authorList>
            <consortium name="The Broad Institute Genomics Platform"/>
            <consortium name="The Broad Institute Genome Sequencing Center for Infectious Disease"/>
            <person name="Wu L."/>
            <person name="Ma J."/>
        </authorList>
    </citation>
    <scope>NUCLEOTIDE SEQUENCE [LARGE SCALE GENOMIC DNA]</scope>
    <source>
        <strain evidence="2">CCUG 55608</strain>
    </source>
</reference>
<keyword evidence="2" id="KW-1185">Reference proteome</keyword>
<evidence type="ECO:0008006" key="3">
    <source>
        <dbReference type="Google" id="ProtNLM"/>
    </source>
</evidence>
<proteinExistence type="predicted"/>
<dbReference type="EMBL" id="JBHTLP010000002">
    <property type="protein sequence ID" value="MFD1140458.1"/>
    <property type="molecule type" value="Genomic_DNA"/>
</dbReference>
<comment type="caution">
    <text evidence="1">The sequence shown here is derived from an EMBL/GenBank/DDBJ whole genome shotgun (WGS) entry which is preliminary data.</text>
</comment>